<proteinExistence type="predicted"/>
<reference evidence="1 2" key="1">
    <citation type="submission" date="2017-12" db="EMBL/GenBank/DDBJ databases">
        <authorList>
            <person name="Pombert J.-F."/>
            <person name="Haag K.L."/>
            <person name="Ebert D."/>
        </authorList>
    </citation>
    <scope>NUCLEOTIDE SEQUENCE [LARGE SCALE GENOMIC DNA]</scope>
    <source>
        <strain evidence="1">FI-OER-3-3</strain>
    </source>
</reference>
<accession>A0A4Q9KY32</accession>
<comment type="caution">
    <text evidence="1">The sequence shown here is derived from an EMBL/GenBank/DDBJ whole genome shotgun (WGS) entry which is preliminary data.</text>
</comment>
<evidence type="ECO:0000313" key="2">
    <source>
        <dbReference type="Proteomes" id="UP000292362"/>
    </source>
</evidence>
<sequence>MMYFYKLKIYKIFVSLLEYLIILFNIFPKCHCNEIYESSFIISENRICFYNFQVIFNEKKYTYGVRCIFDTRNEPENIRNLSFICIYNDRNYINFDYLDALIVDNILNMNISGKFLSKFNLIYYLKITQTNDSFIENLNLKDLYNLLLVLDELKAKQNKNLKHFTLAVVFRLIYGNDFRSNLLLFRNKLKKICCINFYIANQVLIGFFKFFFVNISLFEGNFVASFSKYENFKFKPKNFLPENIYFAIIGNEIIIKVERILSDKICFIFFQFLSIKMDINHLVLKNIDLGDDNISRTKFKIFKIESFIIIKIWNVSGYSSHFFSKLNTAINSRIKFISLETFELTTYEIETLLQDNSLISLEMNYKIISNSSFRLRNFHYCNDTLRILDLSNVLIENEWWLGLSNKFDLKILIICSFDMIFLKNIINTMHMWLFHERLQRLEFDELSYDSANRVLNKIYLFKSLCSLKMHSMYSVLLVITDFIAFIYDLKNISEIDLMYVNLTKNALQILSTMKNLEKLSLKSSYLQITNILGIDLSFFYRNIKYLNFSNTMIGDIIFGVIKDCESIKYLNLKRSKFNLKCFQSLKIFKSRQTIEYLNISHTDFGVNRDVSIFLNYINLKKLKLHNCNLSCGFFKINPFKEILKSIEYLYISKNSLNLNDINIIFSLRNLKCLDISNCTFKDFNINSIILRLIIYSPNDRNYSDQNFSSKDKLLYFYHFEELKPIIILDLNKHNGINSKIFDLFTSKGIIQNKYYKIFSNNIEIIVELEKIL</sequence>
<gene>
    <name evidence="1" type="ORF">CWI37_1182p0010</name>
</gene>
<evidence type="ECO:0008006" key="3">
    <source>
        <dbReference type="Google" id="ProtNLM"/>
    </source>
</evidence>
<dbReference type="EMBL" id="PITJ01001182">
    <property type="protein sequence ID" value="TBT99886.1"/>
    <property type="molecule type" value="Genomic_DNA"/>
</dbReference>
<dbReference type="Proteomes" id="UP000292362">
    <property type="component" value="Unassembled WGS sequence"/>
</dbReference>
<dbReference type="VEuPathDB" id="MicrosporidiaDB:CWI37_1182p0010"/>
<organism evidence="1 2">
    <name type="scientific">Hamiltosporidium tvaerminnensis</name>
    <dbReference type="NCBI Taxonomy" id="1176355"/>
    <lineage>
        <taxon>Eukaryota</taxon>
        <taxon>Fungi</taxon>
        <taxon>Fungi incertae sedis</taxon>
        <taxon>Microsporidia</taxon>
        <taxon>Dubosqiidae</taxon>
        <taxon>Hamiltosporidium</taxon>
    </lineage>
</organism>
<dbReference type="Gene3D" id="3.80.10.10">
    <property type="entry name" value="Ribonuclease Inhibitor"/>
    <property type="match status" value="2"/>
</dbReference>
<evidence type="ECO:0000313" key="1">
    <source>
        <dbReference type="EMBL" id="TBT99886.1"/>
    </source>
</evidence>
<dbReference type="InterPro" id="IPR032675">
    <property type="entry name" value="LRR_dom_sf"/>
</dbReference>
<dbReference type="AlphaFoldDB" id="A0A4Q9KY32"/>
<dbReference type="SUPFAM" id="SSF52047">
    <property type="entry name" value="RNI-like"/>
    <property type="match status" value="1"/>
</dbReference>
<protein>
    <recommendedName>
        <fullName evidence="3">Leucine-rich repeat-containing protein</fullName>
    </recommendedName>
</protein>
<name>A0A4Q9KY32_9MICR</name>